<dbReference type="InterPro" id="IPR001387">
    <property type="entry name" value="Cro/C1-type_HTH"/>
</dbReference>
<dbReference type="Gene3D" id="1.10.260.40">
    <property type="entry name" value="lambda repressor-like DNA-binding domains"/>
    <property type="match status" value="1"/>
</dbReference>
<dbReference type="SUPFAM" id="SSF47413">
    <property type="entry name" value="lambda repressor-like DNA-binding domains"/>
    <property type="match status" value="1"/>
</dbReference>
<accession>A0A7W7D757</accession>
<keyword evidence="3" id="KW-1185">Reference proteome</keyword>
<sequence length="429" mass="45604">MDDAHEDVGRRVHRLRTARGLTQRDLAEPNYTAGYVSSVESGRRTPSGDALRHFAARLGVSEDELALGRPVDPAIELEFALVEAMATGTGFATVAQNAAAVGDPRRQAWALLASLNLRTDSPAGRLTDQADRLRRLDTAARLLAGEPLPDRIPLVLARADQATTEYAIHLLEKAREELSAGGHLDPDARYAVHSSLAARYLQAGADDRAAEAAGEALALAGPGDPVAVGAGHLAAARALLAARRVTDAAVALGQARSAYRRAALLPALAACFRARGRRLRTTGDLSSAAADLTRARQVYGDAEEALDVCVDLAEVHRRQGHHAAARALLLESLTDHPHPLADPAGAPPLYVVRAYRELGLVALDQGDEVEAETRLRDAVTLAARRNARHELARAVGALGDLLTARNRLSDAAEALKSGLLHLERILHAE</sequence>
<dbReference type="RefSeq" id="WP_184880661.1">
    <property type="nucleotide sequence ID" value="NZ_BOOV01000016.1"/>
</dbReference>
<protein>
    <submittedName>
        <fullName evidence="2">Transcriptional regulator with XRE-family HTH domain</fullName>
    </submittedName>
</protein>
<dbReference type="GO" id="GO:0003677">
    <property type="term" value="F:DNA binding"/>
    <property type="evidence" value="ECO:0007669"/>
    <property type="project" value="InterPro"/>
</dbReference>
<dbReference type="InterPro" id="IPR011990">
    <property type="entry name" value="TPR-like_helical_dom_sf"/>
</dbReference>
<dbReference type="EMBL" id="JACHND010000001">
    <property type="protein sequence ID" value="MBB4701534.1"/>
    <property type="molecule type" value="Genomic_DNA"/>
</dbReference>
<dbReference type="Proteomes" id="UP000542210">
    <property type="component" value="Unassembled WGS sequence"/>
</dbReference>
<reference evidence="2 3" key="1">
    <citation type="submission" date="2020-08" db="EMBL/GenBank/DDBJ databases">
        <title>Sequencing the genomes of 1000 actinobacteria strains.</title>
        <authorList>
            <person name="Klenk H.-P."/>
        </authorList>
    </citation>
    <scope>NUCLEOTIDE SEQUENCE [LARGE SCALE GENOMIC DNA]</scope>
    <source>
        <strain evidence="2 3">DSM 45784</strain>
    </source>
</reference>
<name>A0A7W7D757_9ACTN</name>
<evidence type="ECO:0000259" key="1">
    <source>
        <dbReference type="PROSITE" id="PS50943"/>
    </source>
</evidence>
<comment type="caution">
    <text evidence="2">The sequence shown here is derived from an EMBL/GenBank/DDBJ whole genome shotgun (WGS) entry which is preliminary data.</text>
</comment>
<dbReference type="Pfam" id="PF01381">
    <property type="entry name" value="HTH_3"/>
    <property type="match status" value="1"/>
</dbReference>
<gene>
    <name evidence="2" type="ORF">BJ982_003078</name>
</gene>
<evidence type="ECO:0000313" key="2">
    <source>
        <dbReference type="EMBL" id="MBB4701534.1"/>
    </source>
</evidence>
<dbReference type="SMART" id="SM00530">
    <property type="entry name" value="HTH_XRE"/>
    <property type="match status" value="1"/>
</dbReference>
<organism evidence="2 3">
    <name type="scientific">Sphaerisporangium siamense</name>
    <dbReference type="NCBI Taxonomy" id="795645"/>
    <lineage>
        <taxon>Bacteria</taxon>
        <taxon>Bacillati</taxon>
        <taxon>Actinomycetota</taxon>
        <taxon>Actinomycetes</taxon>
        <taxon>Streptosporangiales</taxon>
        <taxon>Streptosporangiaceae</taxon>
        <taxon>Sphaerisporangium</taxon>
    </lineage>
</organism>
<dbReference type="AlphaFoldDB" id="A0A7W7D757"/>
<dbReference type="SUPFAM" id="SSF48452">
    <property type="entry name" value="TPR-like"/>
    <property type="match status" value="2"/>
</dbReference>
<dbReference type="CDD" id="cd00093">
    <property type="entry name" value="HTH_XRE"/>
    <property type="match status" value="1"/>
</dbReference>
<evidence type="ECO:0000313" key="3">
    <source>
        <dbReference type="Proteomes" id="UP000542210"/>
    </source>
</evidence>
<proteinExistence type="predicted"/>
<dbReference type="PROSITE" id="PS50943">
    <property type="entry name" value="HTH_CROC1"/>
    <property type="match status" value="1"/>
</dbReference>
<dbReference type="Gene3D" id="1.25.40.10">
    <property type="entry name" value="Tetratricopeptide repeat domain"/>
    <property type="match status" value="1"/>
</dbReference>
<feature type="domain" description="HTH cro/C1-type" evidence="1">
    <location>
        <begin position="12"/>
        <end position="65"/>
    </location>
</feature>
<dbReference type="InterPro" id="IPR010982">
    <property type="entry name" value="Lambda_DNA-bd_dom_sf"/>
</dbReference>